<comment type="caution">
    <text evidence="3">The sequence shown here is derived from an EMBL/GenBank/DDBJ whole genome shotgun (WGS) entry which is preliminary data.</text>
</comment>
<proteinExistence type="predicted"/>
<dbReference type="PANTHER" id="PTHR35812">
    <property type="entry name" value="LIPOPROTEIN"/>
    <property type="match status" value="1"/>
</dbReference>
<accession>A0ABV7WPS4</accession>
<keyword evidence="4" id="KW-1185">Reference proteome</keyword>
<evidence type="ECO:0000256" key="1">
    <source>
        <dbReference type="SAM" id="SignalP"/>
    </source>
</evidence>
<evidence type="ECO:0000313" key="4">
    <source>
        <dbReference type="Proteomes" id="UP001595710"/>
    </source>
</evidence>
<feature type="chain" id="PRO_5045730719" evidence="1">
    <location>
        <begin position="20"/>
        <end position="169"/>
    </location>
</feature>
<dbReference type="EMBL" id="JBHRYN010000008">
    <property type="protein sequence ID" value="MFC3701226.1"/>
    <property type="molecule type" value="Genomic_DNA"/>
</dbReference>
<dbReference type="InterPro" id="IPR011460">
    <property type="entry name" value="Lcl_C"/>
</dbReference>
<feature type="domain" description="Lcl C-terminal" evidence="2">
    <location>
        <begin position="41"/>
        <end position="166"/>
    </location>
</feature>
<dbReference type="Proteomes" id="UP001595710">
    <property type="component" value="Unassembled WGS sequence"/>
</dbReference>
<keyword evidence="1" id="KW-0732">Signal</keyword>
<dbReference type="PANTHER" id="PTHR35812:SF1">
    <property type="entry name" value="LIPOPROTEIN"/>
    <property type="match status" value="1"/>
</dbReference>
<feature type="signal peptide" evidence="1">
    <location>
        <begin position="1"/>
        <end position="19"/>
    </location>
</feature>
<sequence length="169" mass="19183">MKHTLSLFIFLLSSSLSYAQTCPNKLPASSPNDDFQIHSDGTVTHLRTGLMWSRCSLGQTHKEDLCIGEASEVDWSFGTEAATASNLAGHNDWRLPDITEIETLIERACYDPAINLTVFPNTPSLFYWSNTPDIYGPGPAWRLFFYYGDIYYYSYKHNQSAVRLVRNVK</sequence>
<reference evidence="4" key="1">
    <citation type="journal article" date="2019" name="Int. J. Syst. Evol. Microbiol.">
        <title>The Global Catalogue of Microorganisms (GCM) 10K type strain sequencing project: providing services to taxonomists for standard genome sequencing and annotation.</title>
        <authorList>
            <consortium name="The Broad Institute Genomics Platform"/>
            <consortium name="The Broad Institute Genome Sequencing Center for Infectious Disease"/>
            <person name="Wu L."/>
            <person name="Ma J."/>
        </authorList>
    </citation>
    <scope>NUCLEOTIDE SEQUENCE [LARGE SCALE GENOMIC DNA]</scope>
    <source>
        <strain evidence="4">CECT 8288</strain>
    </source>
</reference>
<dbReference type="RefSeq" id="WP_290282771.1">
    <property type="nucleotide sequence ID" value="NZ_JAUFQI010000001.1"/>
</dbReference>
<gene>
    <name evidence="3" type="ORF">ACFOND_06180</name>
</gene>
<name>A0ABV7WPS4_9GAMM</name>
<evidence type="ECO:0000259" key="2">
    <source>
        <dbReference type="Pfam" id="PF07603"/>
    </source>
</evidence>
<dbReference type="Pfam" id="PF07603">
    <property type="entry name" value="Lcl_C"/>
    <property type="match status" value="1"/>
</dbReference>
<protein>
    <submittedName>
        <fullName evidence="3">DUF1566 domain-containing protein</fullName>
    </submittedName>
</protein>
<evidence type="ECO:0000313" key="3">
    <source>
        <dbReference type="EMBL" id="MFC3701226.1"/>
    </source>
</evidence>
<organism evidence="3 4">
    <name type="scientific">Reinekea marina</name>
    <dbReference type="NCBI Taxonomy" id="1310421"/>
    <lineage>
        <taxon>Bacteria</taxon>
        <taxon>Pseudomonadati</taxon>
        <taxon>Pseudomonadota</taxon>
        <taxon>Gammaproteobacteria</taxon>
        <taxon>Oceanospirillales</taxon>
        <taxon>Saccharospirillaceae</taxon>
        <taxon>Reinekea</taxon>
    </lineage>
</organism>